<feature type="site" description="Important for activity" evidence="8">
    <location>
        <position position="269"/>
    </location>
</feature>
<dbReference type="InterPro" id="IPR046346">
    <property type="entry name" value="Aminoacid_DH-like_N_sf"/>
</dbReference>
<dbReference type="FunFam" id="3.40.50.10380:FF:000001">
    <property type="entry name" value="NAD-dependent malic enzyme"/>
    <property type="match status" value="1"/>
</dbReference>
<dbReference type="SMART" id="SM00919">
    <property type="entry name" value="Malic_M"/>
    <property type="match status" value="1"/>
</dbReference>
<dbReference type="PIRSF" id="PIRSF000106">
    <property type="entry name" value="ME"/>
    <property type="match status" value="1"/>
</dbReference>
<dbReference type="EMBL" id="CP029347">
    <property type="protein sequence ID" value="AWL12638.1"/>
    <property type="molecule type" value="Genomic_DNA"/>
</dbReference>
<feature type="active site" description="Proton donor" evidence="8 9">
    <location>
        <position position="103"/>
    </location>
</feature>
<feature type="binding site" evidence="10">
    <location>
        <position position="461"/>
    </location>
    <ligand>
        <name>(S)-malate</name>
        <dbReference type="ChEBI" id="CHEBI:15589"/>
    </ligand>
</feature>
<dbReference type="Pfam" id="PF00390">
    <property type="entry name" value="malic"/>
    <property type="match status" value="1"/>
</dbReference>
<keyword evidence="3 8" id="KW-0479">Metal-binding</keyword>
<protein>
    <recommendedName>
        <fullName evidence="8">NAD-dependent malic enzyme</fullName>
        <shortName evidence="8">NAD-ME</shortName>
        <ecNumber evidence="8">1.1.1.38</ecNumber>
    </recommendedName>
</protein>
<dbReference type="PANTHER" id="PTHR23406:SF34">
    <property type="entry name" value="NAD-DEPENDENT MALIC ENZYME, MITOCHONDRIAL"/>
    <property type="match status" value="1"/>
</dbReference>
<dbReference type="InterPro" id="IPR001891">
    <property type="entry name" value="Malic_OxRdtase"/>
</dbReference>
<dbReference type="InterPro" id="IPR037062">
    <property type="entry name" value="Malic_N_dom_sf"/>
</dbReference>
<feature type="binding site" evidence="10">
    <location>
        <position position="156"/>
    </location>
    <ligand>
        <name>(S)-malate</name>
        <dbReference type="ChEBI" id="CHEBI:15589"/>
    </ligand>
</feature>
<dbReference type="SUPFAM" id="SSF51735">
    <property type="entry name" value="NAD(P)-binding Rossmann-fold domains"/>
    <property type="match status" value="1"/>
</dbReference>
<evidence type="ECO:0000256" key="6">
    <source>
        <dbReference type="ARBA" id="ARBA00050168"/>
    </source>
</evidence>
<evidence type="ECO:0000259" key="14">
    <source>
        <dbReference type="SMART" id="SM01274"/>
    </source>
</evidence>
<name>A0A2S2E4P7_9ALTE</name>
<dbReference type="Pfam" id="PF03949">
    <property type="entry name" value="Malic_M"/>
    <property type="match status" value="1"/>
</dbReference>
<feature type="binding site" evidence="8 11">
    <location>
        <position position="269"/>
    </location>
    <ligand>
        <name>a divalent metal cation</name>
        <dbReference type="ChEBI" id="CHEBI:60240"/>
    </ligand>
</feature>
<feature type="binding site" evidence="8">
    <location>
        <position position="417"/>
    </location>
    <ligand>
        <name>NAD(+)</name>
        <dbReference type="ChEBI" id="CHEBI:57540"/>
    </ligand>
</feature>
<dbReference type="NCBIfam" id="NF010052">
    <property type="entry name" value="PRK13529.1"/>
    <property type="match status" value="1"/>
</dbReference>
<comment type="similarity">
    <text evidence="2 8 12">Belongs to the malic enzymes family.</text>
</comment>
<dbReference type="KEGG" id="salh:HMF8227_02180"/>
<feature type="binding site" evidence="8">
    <location>
        <position position="156"/>
    </location>
    <ligand>
        <name>NAD(+)</name>
        <dbReference type="ChEBI" id="CHEBI:57540"/>
    </ligand>
</feature>
<dbReference type="InterPro" id="IPR023667">
    <property type="entry name" value="NAD_malic_enz_proteobac"/>
</dbReference>
<dbReference type="GO" id="GO:0004471">
    <property type="term" value="F:malate dehydrogenase (decarboxylating) (NAD+) activity"/>
    <property type="evidence" value="ECO:0007669"/>
    <property type="project" value="UniProtKB-UniRule"/>
</dbReference>
<dbReference type="GO" id="GO:0005829">
    <property type="term" value="C:cytosol"/>
    <property type="evidence" value="ECO:0007669"/>
    <property type="project" value="TreeGrafter"/>
</dbReference>
<feature type="binding site" evidence="8 11">
    <location>
        <position position="246"/>
    </location>
    <ligand>
        <name>a divalent metal cation</name>
        <dbReference type="ChEBI" id="CHEBI:60240"/>
    </ligand>
</feature>
<dbReference type="GO" id="GO:0008948">
    <property type="term" value="F:oxaloacetate decarboxylase activity"/>
    <property type="evidence" value="ECO:0007669"/>
    <property type="project" value="UniProtKB-UniRule"/>
</dbReference>
<dbReference type="CDD" id="cd05312">
    <property type="entry name" value="NAD_bind_1_malic_enz"/>
    <property type="match status" value="1"/>
</dbReference>
<dbReference type="SUPFAM" id="SSF53223">
    <property type="entry name" value="Aminoacid dehydrogenase-like, N-terminal domain"/>
    <property type="match status" value="1"/>
</dbReference>
<accession>A0A2S2E4P7</accession>
<feature type="domain" description="Malic enzyme NAD-binding" evidence="13">
    <location>
        <begin position="270"/>
        <end position="530"/>
    </location>
</feature>
<evidence type="ECO:0000259" key="13">
    <source>
        <dbReference type="SMART" id="SM00919"/>
    </source>
</evidence>
<dbReference type="PROSITE" id="PS00331">
    <property type="entry name" value="MALIC_ENZYMES"/>
    <property type="match status" value="1"/>
</dbReference>
<dbReference type="OrthoDB" id="3314528at2"/>
<evidence type="ECO:0000313" key="15">
    <source>
        <dbReference type="EMBL" id="AWL12638.1"/>
    </source>
</evidence>
<comment type="subunit">
    <text evidence="8">Homotetramer.</text>
</comment>
<dbReference type="Proteomes" id="UP000245728">
    <property type="component" value="Chromosome"/>
</dbReference>
<comment type="cofactor">
    <cofactor evidence="1">
        <name>Mn(2+)</name>
        <dbReference type="ChEBI" id="CHEBI:29035"/>
    </cofactor>
</comment>
<feature type="active site" description="Proton acceptor" evidence="8 9">
    <location>
        <position position="174"/>
    </location>
</feature>
<dbReference type="Gene3D" id="3.40.50.10380">
    <property type="entry name" value="Malic enzyme, N-terminal domain"/>
    <property type="match status" value="1"/>
</dbReference>
<evidence type="ECO:0000256" key="11">
    <source>
        <dbReference type="PIRSR" id="PIRSR000106-3"/>
    </source>
</evidence>
<evidence type="ECO:0000256" key="12">
    <source>
        <dbReference type="RuleBase" id="RU003427"/>
    </source>
</evidence>
<comment type="catalytic activity">
    <reaction evidence="6 8">
        <text>oxaloacetate + H(+) = pyruvate + CO2</text>
        <dbReference type="Rhea" id="RHEA:15641"/>
        <dbReference type="ChEBI" id="CHEBI:15361"/>
        <dbReference type="ChEBI" id="CHEBI:15378"/>
        <dbReference type="ChEBI" id="CHEBI:16452"/>
        <dbReference type="ChEBI" id="CHEBI:16526"/>
        <dbReference type="EC" id="1.1.1.38"/>
    </reaction>
</comment>
<dbReference type="PANTHER" id="PTHR23406">
    <property type="entry name" value="MALIC ENZYME-RELATED"/>
    <property type="match status" value="1"/>
</dbReference>
<keyword evidence="16" id="KW-1185">Reference proteome</keyword>
<evidence type="ECO:0000256" key="1">
    <source>
        <dbReference type="ARBA" id="ARBA00001936"/>
    </source>
</evidence>
<evidence type="ECO:0000256" key="3">
    <source>
        <dbReference type="ARBA" id="ARBA00022723"/>
    </source>
</evidence>
<dbReference type="Gene3D" id="3.40.50.720">
    <property type="entry name" value="NAD(P)-binding Rossmann-like Domain"/>
    <property type="match status" value="1"/>
</dbReference>
<dbReference type="GO" id="GO:0006108">
    <property type="term" value="P:malate metabolic process"/>
    <property type="evidence" value="ECO:0007669"/>
    <property type="project" value="TreeGrafter"/>
</dbReference>
<gene>
    <name evidence="15" type="primary">sfcA</name>
    <name evidence="8" type="synonym">maeA</name>
    <name evidence="15" type="ORF">HMF8227_02180</name>
</gene>
<dbReference type="GO" id="GO:0051287">
    <property type="term" value="F:NAD binding"/>
    <property type="evidence" value="ECO:0007669"/>
    <property type="project" value="InterPro"/>
</dbReference>
<evidence type="ECO:0000256" key="9">
    <source>
        <dbReference type="PIRSR" id="PIRSR000106-1"/>
    </source>
</evidence>
<organism evidence="15 16">
    <name type="scientific">Saliniradius amylolyticus</name>
    <dbReference type="NCBI Taxonomy" id="2183582"/>
    <lineage>
        <taxon>Bacteria</taxon>
        <taxon>Pseudomonadati</taxon>
        <taxon>Pseudomonadota</taxon>
        <taxon>Gammaproteobacteria</taxon>
        <taxon>Alteromonadales</taxon>
        <taxon>Alteromonadaceae</taxon>
        <taxon>Saliniradius</taxon>
    </lineage>
</organism>
<proteinExistence type="inferred from homology"/>
<dbReference type="PRINTS" id="PR00072">
    <property type="entry name" value="MALOXRDTASE"/>
</dbReference>
<dbReference type="EC" id="1.1.1.38" evidence="8"/>
<evidence type="ECO:0000256" key="2">
    <source>
        <dbReference type="ARBA" id="ARBA00008785"/>
    </source>
</evidence>
<comment type="cofactor">
    <cofactor evidence="8 11">
        <name>Mg(2+)</name>
        <dbReference type="ChEBI" id="CHEBI:18420"/>
    </cofactor>
    <cofactor evidence="8 11">
        <name>Mn(2+)</name>
        <dbReference type="ChEBI" id="CHEBI:29035"/>
    </cofactor>
    <text evidence="8 11">Divalent metal cations. Prefers magnesium or manganese.</text>
</comment>
<dbReference type="GO" id="GO:0046872">
    <property type="term" value="F:metal ion binding"/>
    <property type="evidence" value="ECO:0007669"/>
    <property type="project" value="UniProtKB-KW"/>
</dbReference>
<dbReference type="SMART" id="SM01274">
    <property type="entry name" value="malic"/>
    <property type="match status" value="1"/>
</dbReference>
<evidence type="ECO:0000256" key="8">
    <source>
        <dbReference type="HAMAP-Rule" id="MF_01619"/>
    </source>
</evidence>
<evidence type="ECO:0000256" key="5">
    <source>
        <dbReference type="ARBA" id="ARBA00023027"/>
    </source>
</evidence>
<dbReference type="FunFam" id="3.40.50.720:FF:000055">
    <property type="entry name" value="NAD-dependent malic enzyme"/>
    <property type="match status" value="1"/>
</dbReference>
<keyword evidence="4 8" id="KW-0560">Oxidoreductase</keyword>
<comment type="catalytic activity">
    <reaction evidence="7 8">
        <text>(S)-malate + NAD(+) = pyruvate + CO2 + NADH</text>
        <dbReference type="Rhea" id="RHEA:12653"/>
        <dbReference type="ChEBI" id="CHEBI:15361"/>
        <dbReference type="ChEBI" id="CHEBI:15589"/>
        <dbReference type="ChEBI" id="CHEBI:16526"/>
        <dbReference type="ChEBI" id="CHEBI:57540"/>
        <dbReference type="ChEBI" id="CHEBI:57945"/>
        <dbReference type="EC" id="1.1.1.38"/>
    </reaction>
</comment>
<dbReference type="AlphaFoldDB" id="A0A2S2E4P7"/>
<dbReference type="InterPro" id="IPR015884">
    <property type="entry name" value="Malic_enzyme_CS"/>
</dbReference>
<feature type="binding site" evidence="8">
    <location>
        <position position="269"/>
    </location>
    <ligand>
        <name>NAD(+)</name>
        <dbReference type="ChEBI" id="CHEBI:57540"/>
    </ligand>
</feature>
<reference evidence="15 16" key="1">
    <citation type="submission" date="2018-05" db="EMBL/GenBank/DDBJ databases">
        <title>Salinimonas sp. HMF8227 Genome sequencing and assembly.</title>
        <authorList>
            <person name="Kang H."/>
            <person name="Kang J."/>
            <person name="Cha I."/>
            <person name="Kim H."/>
            <person name="Joh K."/>
        </authorList>
    </citation>
    <scope>NUCLEOTIDE SEQUENCE [LARGE SCALE GENOMIC DNA]</scope>
    <source>
        <strain evidence="15 16">HMF8227</strain>
    </source>
</reference>
<keyword evidence="5 8" id="KW-0520">NAD</keyword>
<dbReference type="RefSeq" id="WP_109340193.1">
    <property type="nucleotide sequence ID" value="NZ_CP029347.1"/>
</dbReference>
<dbReference type="InterPro" id="IPR012301">
    <property type="entry name" value="Malic_N_dom"/>
</dbReference>
<feature type="domain" description="Malic enzyme N-terminal" evidence="14">
    <location>
        <begin position="80"/>
        <end position="260"/>
    </location>
</feature>
<sequence>MPQKSNKRPLYIPYAGPSLLETPLLNKGSAFSAEERNSFNLTGLLPPRYESIEEQVSRAYMQYSSFDEPINKHIYLRAIQDNNETLFYRLVQEHLEEMMPIIYTPTVGDACEQFSDIYRSSRGLFVSYSEREHIDDILHNATKQKVKVIVVTDGERILGLGDQGIGGMGIPIGKLSLYTACGGISPAYTLPVMLDVGTNNEKLLNDPMYMGARHKRIEGDEYYDFVDTFMQAVQRRWPDAMIQFEDFAQPNAMPLLNRYRDEVCCFNDDIQGTAAVTVGTLLAACRTQGVKLSEQRVAFVGAGSAGCGIAEQVIQQMTAEGISEQQARSQIYMVDRFGLLTDGMEGLRDFQQALCQGKANLEDWQYSGDYASLLDVINCAKPNILIGVSGQAGLFTEQVIRAMVQHTDTPIIFPLSNPSRQVEAHPQQVIEWTDGKAVVATGSPFKSVEYSGKEYDIAQCNNSYIFPGVGLGVIATKARLITDEMLMAASETLAKASPLANTGKGALLPPLTDLSELSKQIAFNVGKVAQQQELCLEMTDQMLREKIDKNFWKPEYRQYRRVSL</sequence>
<feature type="binding site" evidence="8 11">
    <location>
        <position position="245"/>
    </location>
    <ligand>
        <name>a divalent metal cation</name>
        <dbReference type="ChEBI" id="CHEBI:60240"/>
    </ligand>
</feature>
<feature type="binding site" evidence="10">
    <location>
        <position position="417"/>
    </location>
    <ligand>
        <name>(S)-malate</name>
        <dbReference type="ChEBI" id="CHEBI:15589"/>
    </ligand>
</feature>
<dbReference type="InterPro" id="IPR036291">
    <property type="entry name" value="NAD(P)-bd_dom_sf"/>
</dbReference>
<evidence type="ECO:0000313" key="16">
    <source>
        <dbReference type="Proteomes" id="UP000245728"/>
    </source>
</evidence>
<evidence type="ECO:0000256" key="10">
    <source>
        <dbReference type="PIRSR" id="PIRSR000106-2"/>
    </source>
</evidence>
<evidence type="ECO:0000256" key="4">
    <source>
        <dbReference type="ARBA" id="ARBA00023002"/>
    </source>
</evidence>
<dbReference type="HAMAP" id="MF_01619">
    <property type="entry name" value="NAD_malic_enz"/>
    <property type="match status" value="1"/>
</dbReference>
<dbReference type="InterPro" id="IPR012302">
    <property type="entry name" value="Malic_NAD-bd"/>
</dbReference>
<evidence type="ECO:0000256" key="7">
    <source>
        <dbReference type="ARBA" id="ARBA00052591"/>
    </source>
</evidence>